<dbReference type="GeneTree" id="ENSGT00940000166610"/>
<keyword evidence="6" id="KW-1185">Reference proteome</keyword>
<dbReference type="KEGG" id="shab:115602590"/>
<dbReference type="GeneID" id="115602590"/>
<dbReference type="GO" id="GO:0003735">
    <property type="term" value="F:structural constituent of ribosome"/>
    <property type="evidence" value="ECO:0007669"/>
    <property type="project" value="InterPro"/>
</dbReference>
<dbReference type="GO" id="GO:1990904">
    <property type="term" value="C:ribonucleoprotein complex"/>
    <property type="evidence" value="ECO:0007669"/>
    <property type="project" value="UniProtKB-KW"/>
</dbReference>
<evidence type="ECO:0000313" key="5">
    <source>
        <dbReference type="Ensembl" id="ENSSHBP00005017356.1"/>
    </source>
</evidence>
<dbReference type="AlphaFoldDB" id="A0A672UT32"/>
<dbReference type="InterPro" id="IPR001911">
    <property type="entry name" value="Ribosomal_bS21"/>
</dbReference>
<reference evidence="5" key="2">
    <citation type="submission" date="2025-09" db="UniProtKB">
        <authorList>
            <consortium name="Ensembl"/>
        </authorList>
    </citation>
    <scope>IDENTIFICATION</scope>
</reference>
<dbReference type="GO" id="GO:0005840">
    <property type="term" value="C:ribosome"/>
    <property type="evidence" value="ECO:0007669"/>
    <property type="project" value="UniProtKB-KW"/>
</dbReference>
<comment type="similarity">
    <text evidence="1">Belongs to the bacterial ribosomal protein bS21 family.</text>
</comment>
<protein>
    <submittedName>
        <fullName evidence="5">Mitochondrial ribosomal protein S21</fullName>
    </submittedName>
</protein>
<evidence type="ECO:0000256" key="4">
    <source>
        <dbReference type="SAM" id="MobiDB-lite"/>
    </source>
</evidence>
<keyword evidence="2" id="KW-0689">Ribosomal protein</keyword>
<evidence type="ECO:0000313" key="6">
    <source>
        <dbReference type="Proteomes" id="UP000472266"/>
    </source>
</evidence>
<dbReference type="OMA" id="MRHAQFL"/>
<evidence type="ECO:0000256" key="1">
    <source>
        <dbReference type="ARBA" id="ARBA00006640"/>
    </source>
</evidence>
<feature type="region of interest" description="Disordered" evidence="4">
    <location>
        <begin position="1"/>
        <end position="24"/>
    </location>
</feature>
<keyword evidence="3" id="KW-0687">Ribonucleoprotein</keyword>
<feature type="compositionally biased region" description="Low complexity" evidence="4">
    <location>
        <begin position="7"/>
        <end position="21"/>
    </location>
</feature>
<dbReference type="Pfam" id="PF01165">
    <property type="entry name" value="Ribosomal_S21"/>
    <property type="match status" value="1"/>
</dbReference>
<evidence type="ECO:0000256" key="2">
    <source>
        <dbReference type="ARBA" id="ARBA00022980"/>
    </source>
</evidence>
<accession>A0A672UT32</accession>
<dbReference type="CTD" id="54460"/>
<dbReference type="Ensembl" id="ENSSHBT00005020735.1">
    <property type="protein sequence ID" value="ENSSHBP00005017356.1"/>
    <property type="gene ID" value="ENSSHBG00005015032.1"/>
</dbReference>
<proteinExistence type="inferred from homology"/>
<dbReference type="InParanoid" id="A0A672UT32"/>
<gene>
    <name evidence="5" type="primary">MRPS21</name>
</gene>
<dbReference type="GO" id="GO:0006412">
    <property type="term" value="P:translation"/>
    <property type="evidence" value="ECO:0007669"/>
    <property type="project" value="InterPro"/>
</dbReference>
<sequence length="116" mass="12848">MPGAGGLHPAPGGAARGAQAGTVRQSSAAMANHLRFWGRTVMVQNGNVEAAYGVLNRILTQDGLVDTVRRGRYYEKPCRRRQRLAYEACRRVYNAEMGRKISFLARSNRQDPWPGC</sequence>
<organism evidence="5 6">
    <name type="scientific">Strigops habroptila</name>
    <name type="common">Kakapo</name>
    <dbReference type="NCBI Taxonomy" id="2489341"/>
    <lineage>
        <taxon>Eukaryota</taxon>
        <taxon>Metazoa</taxon>
        <taxon>Chordata</taxon>
        <taxon>Craniata</taxon>
        <taxon>Vertebrata</taxon>
        <taxon>Euteleostomi</taxon>
        <taxon>Archelosauria</taxon>
        <taxon>Archosauria</taxon>
        <taxon>Dinosauria</taxon>
        <taxon>Saurischia</taxon>
        <taxon>Theropoda</taxon>
        <taxon>Coelurosauria</taxon>
        <taxon>Aves</taxon>
        <taxon>Neognathae</taxon>
        <taxon>Neoaves</taxon>
        <taxon>Telluraves</taxon>
        <taxon>Australaves</taxon>
        <taxon>Psittaciformes</taxon>
        <taxon>Psittacidae</taxon>
        <taxon>Strigops</taxon>
    </lineage>
</organism>
<dbReference type="RefSeq" id="XP_030329687.1">
    <property type="nucleotide sequence ID" value="XM_030473827.1"/>
</dbReference>
<dbReference type="NCBIfam" id="TIGR00030">
    <property type="entry name" value="S21p"/>
    <property type="match status" value="1"/>
</dbReference>
<dbReference type="PANTHER" id="PTHR21109:SF0">
    <property type="entry name" value="SMALL RIBOSOMAL SUBUNIT PROTEIN BS21M"/>
    <property type="match status" value="1"/>
</dbReference>
<dbReference type="OrthoDB" id="2501249at2759"/>
<dbReference type="PANTHER" id="PTHR21109">
    <property type="entry name" value="MITOCHONDRIAL 28S RIBOSOMAL PROTEIN S21"/>
    <property type="match status" value="1"/>
</dbReference>
<reference evidence="5" key="1">
    <citation type="submission" date="2025-08" db="UniProtKB">
        <authorList>
            <consortium name="Ensembl"/>
        </authorList>
    </citation>
    <scope>IDENTIFICATION</scope>
</reference>
<evidence type="ECO:0000256" key="3">
    <source>
        <dbReference type="ARBA" id="ARBA00023274"/>
    </source>
</evidence>
<name>A0A672UT32_STRHB</name>
<dbReference type="Proteomes" id="UP000472266">
    <property type="component" value="Unplaced"/>
</dbReference>